<dbReference type="InterPro" id="IPR012337">
    <property type="entry name" value="RNaseH-like_sf"/>
</dbReference>
<keyword evidence="6" id="KW-0238">DNA-binding</keyword>
<protein>
    <submittedName>
        <fullName evidence="12">Zinc finger BED domain-containing protein 4</fullName>
    </submittedName>
</protein>
<dbReference type="Pfam" id="PF05699">
    <property type="entry name" value="Dimer_Tnp_hAT"/>
    <property type="match status" value="1"/>
</dbReference>
<dbReference type="GO" id="GO:0009791">
    <property type="term" value="P:post-embryonic development"/>
    <property type="evidence" value="ECO:0007669"/>
    <property type="project" value="UniProtKB-ARBA"/>
</dbReference>
<dbReference type="EMBL" id="JAHWGI010001223">
    <property type="protein sequence ID" value="KAK3925247.1"/>
    <property type="molecule type" value="Genomic_DNA"/>
</dbReference>
<reference evidence="12" key="1">
    <citation type="submission" date="2021-07" db="EMBL/GenBank/DDBJ databases">
        <authorList>
            <person name="Catto M.A."/>
            <person name="Jacobson A."/>
            <person name="Kennedy G."/>
            <person name="Labadie P."/>
            <person name="Hunt B.G."/>
            <person name="Srinivasan R."/>
        </authorList>
    </citation>
    <scope>NUCLEOTIDE SEQUENCE</scope>
    <source>
        <strain evidence="12">PL_HMW_Pooled</strain>
        <tissue evidence="12">Head</tissue>
    </source>
</reference>
<evidence type="ECO:0000256" key="1">
    <source>
        <dbReference type="ARBA" id="ARBA00004123"/>
    </source>
</evidence>
<dbReference type="InterPro" id="IPR052035">
    <property type="entry name" value="ZnF_BED_domain_contain"/>
</dbReference>
<evidence type="ECO:0000256" key="4">
    <source>
        <dbReference type="ARBA" id="ARBA00022833"/>
    </source>
</evidence>
<dbReference type="SUPFAM" id="SSF57667">
    <property type="entry name" value="beta-beta-alpha zinc fingers"/>
    <property type="match status" value="1"/>
</dbReference>
<comment type="subcellular location">
    <subcellularLocation>
        <location evidence="1">Nucleus</location>
    </subcellularLocation>
</comment>
<sequence length="1177" mass="131997">AQCRMDRIFDVAREEATRPGTFFYHIADGYHYHRSHDRPGTMYFKCVRFERGCRGRAILDDHVGFEHTANHNHERDVHYSEEMFVKRNILARCRALDYAPFSRIIDEEIRGAHPEIRARIFAARLRTSMRNARLQNYPRVPNDLRDLTRILMNPQYTVITMTEDGLSNIYAGSVTDALGAHHVLFLSERMLAVARDLRILHGDGTFKSKPAGSNLEQVYCIVGSWNNHNVPLALVLMESRTQQAYEAVLELLQHRLGPDVHCTRVITDFELAAQNAWESVFHVRVQGCLWHACRRLVITAQELGLTIQMRDIPEVKRIVRLSMALPLLPKCYMRRGLLVLIQEARDEGNYIYQTVQPFLQYIWTSWIRSERTCARLTVFGSSARTNNTNESFNKTLRLETGLNPSVYGFIAASVKIEQRTQDIVMALNAGRRVGRGQRVTTIMNNDNIQQLSIGYFNRALPRMRAWLTKMVRKSEVWKHFDKNGKSATCRMCGQSVGTSSNTSNMWTHLQNKHGITNPNSKSKTATGGRGAARAGESNNSEEEDDPQGNAGDDAAVQRSVSSVSDTATAPPATASEPQLATLLRKRRSTDNAAAAGASPPKQMTIPGSIGRASSFQEGGERDATQRDALLFMMMKENLPLSLPQSEGFLYYNSKTTPLWKPPSRQTMTRLMERKYQSAAQLVKSALAELPAVCLTADSWTDSHTTKSYLGTTVHFVIDACMEAACIGVTQLEERHTGLYLAEKLTETCEEWGILKERVNMVIVDNAENIKLAVKTAFGENKMLNCFDHTLNLIPKYALGNKSDNTPHVPVAGIPQLIRKMKDIVTFSHTSCNFANELSRIQVEQFHRTEGTVLRLIQDVRTRWGSTFKMIERFRALSDVIYQAAAKFPEVTMLTAAELATLRTVMDVLRPFHEATTEMGAEHHTTSSKVIPTVHLVTKAVQNIQCSEQDTIGRAFRDFCLSELRRRFGNIETNRTLALATMLDPRFIKAYFQGPLTTANTMTLLEMEVRQIMRAEAAASAEAVRTTGKPKPVLIPHELTEARAGVPDPAPASAATGGSLWAPHAELARSANAATATDDVAARAKAEIRAYISRELLPITADPLKSWEAIKPLYPSLYKVAQKYLTILATSLPSERLFSKLSFISTDETSRLTAEHLSQRVFLASLDKDVWDAARHPK</sequence>
<dbReference type="InterPro" id="IPR018289">
    <property type="entry name" value="MULE_transposase_dom"/>
</dbReference>
<dbReference type="Pfam" id="PF04500">
    <property type="entry name" value="FLYWCH"/>
    <property type="match status" value="1"/>
</dbReference>
<keyword evidence="7" id="KW-0804">Transcription</keyword>
<dbReference type="PANTHER" id="PTHR46481:SF10">
    <property type="entry name" value="ZINC FINGER BED DOMAIN-CONTAINING PROTEIN 39"/>
    <property type="match status" value="1"/>
</dbReference>
<dbReference type="InterPro" id="IPR003656">
    <property type="entry name" value="Znf_BED"/>
</dbReference>
<comment type="caution">
    <text evidence="12">The sequence shown here is derived from an EMBL/GenBank/DDBJ whole genome shotgun (WGS) entry which is preliminary data.</text>
</comment>
<dbReference type="GO" id="GO:0005634">
    <property type="term" value="C:nucleus"/>
    <property type="evidence" value="ECO:0007669"/>
    <property type="project" value="UniProtKB-SubCell"/>
</dbReference>
<dbReference type="GO" id="GO:0008270">
    <property type="term" value="F:zinc ion binding"/>
    <property type="evidence" value="ECO:0007669"/>
    <property type="project" value="UniProtKB-KW"/>
</dbReference>
<keyword evidence="3 9" id="KW-0863">Zinc-finger</keyword>
<dbReference type="InterPro" id="IPR007588">
    <property type="entry name" value="Znf_FLYWCH"/>
</dbReference>
<keyword evidence="2" id="KW-0479">Metal-binding</keyword>
<keyword evidence="13" id="KW-1185">Reference proteome</keyword>
<feature type="compositionally biased region" description="Polar residues" evidence="10">
    <location>
        <begin position="510"/>
        <end position="523"/>
    </location>
</feature>
<evidence type="ECO:0000256" key="6">
    <source>
        <dbReference type="ARBA" id="ARBA00023125"/>
    </source>
</evidence>
<dbReference type="SMART" id="SM00614">
    <property type="entry name" value="ZnF_BED"/>
    <property type="match status" value="1"/>
</dbReference>
<evidence type="ECO:0000259" key="11">
    <source>
        <dbReference type="PROSITE" id="PS50808"/>
    </source>
</evidence>
<evidence type="ECO:0000256" key="3">
    <source>
        <dbReference type="ARBA" id="ARBA00022771"/>
    </source>
</evidence>
<keyword evidence="4" id="KW-0862">Zinc</keyword>
<dbReference type="Gene3D" id="2.20.25.240">
    <property type="match status" value="1"/>
</dbReference>
<evidence type="ECO:0000256" key="5">
    <source>
        <dbReference type="ARBA" id="ARBA00023015"/>
    </source>
</evidence>
<organism evidence="12 13">
    <name type="scientific">Frankliniella fusca</name>
    <dbReference type="NCBI Taxonomy" id="407009"/>
    <lineage>
        <taxon>Eukaryota</taxon>
        <taxon>Metazoa</taxon>
        <taxon>Ecdysozoa</taxon>
        <taxon>Arthropoda</taxon>
        <taxon>Hexapoda</taxon>
        <taxon>Insecta</taxon>
        <taxon>Pterygota</taxon>
        <taxon>Neoptera</taxon>
        <taxon>Paraneoptera</taxon>
        <taxon>Thysanoptera</taxon>
        <taxon>Terebrantia</taxon>
        <taxon>Thripoidea</taxon>
        <taxon>Thripidae</taxon>
        <taxon>Frankliniella</taxon>
    </lineage>
</organism>
<evidence type="ECO:0000256" key="8">
    <source>
        <dbReference type="ARBA" id="ARBA00023242"/>
    </source>
</evidence>
<dbReference type="InterPro" id="IPR008906">
    <property type="entry name" value="HATC_C_dom"/>
</dbReference>
<evidence type="ECO:0000256" key="9">
    <source>
        <dbReference type="PROSITE-ProRule" id="PRU00027"/>
    </source>
</evidence>
<feature type="domain" description="BED-type" evidence="11">
    <location>
        <begin position="471"/>
        <end position="520"/>
    </location>
</feature>
<evidence type="ECO:0000313" key="12">
    <source>
        <dbReference type="EMBL" id="KAK3925247.1"/>
    </source>
</evidence>
<dbReference type="SUPFAM" id="SSF53098">
    <property type="entry name" value="Ribonuclease H-like"/>
    <property type="match status" value="1"/>
</dbReference>
<proteinExistence type="predicted"/>
<evidence type="ECO:0000313" key="13">
    <source>
        <dbReference type="Proteomes" id="UP001219518"/>
    </source>
</evidence>
<dbReference type="InterPro" id="IPR036236">
    <property type="entry name" value="Znf_C2H2_sf"/>
</dbReference>
<dbReference type="AlphaFoldDB" id="A0AAE1HPU9"/>
<gene>
    <name evidence="12" type="ORF">KUF71_002633</name>
</gene>
<accession>A0AAE1HPU9</accession>
<dbReference type="PANTHER" id="PTHR46481">
    <property type="entry name" value="ZINC FINGER BED DOMAIN-CONTAINING PROTEIN 4"/>
    <property type="match status" value="1"/>
</dbReference>
<keyword evidence="5" id="KW-0805">Transcription regulation</keyword>
<evidence type="ECO:0000256" key="2">
    <source>
        <dbReference type="ARBA" id="ARBA00022723"/>
    </source>
</evidence>
<dbReference type="Proteomes" id="UP001219518">
    <property type="component" value="Unassembled WGS sequence"/>
</dbReference>
<dbReference type="GO" id="GO:0003677">
    <property type="term" value="F:DNA binding"/>
    <property type="evidence" value="ECO:0007669"/>
    <property type="project" value="UniProtKB-KW"/>
</dbReference>
<evidence type="ECO:0000256" key="10">
    <source>
        <dbReference type="SAM" id="MobiDB-lite"/>
    </source>
</evidence>
<feature type="non-terminal residue" evidence="12">
    <location>
        <position position="1177"/>
    </location>
</feature>
<feature type="region of interest" description="Disordered" evidence="10">
    <location>
        <begin position="510"/>
        <end position="620"/>
    </location>
</feature>
<reference evidence="12" key="2">
    <citation type="journal article" date="2023" name="BMC Genomics">
        <title>Pest status, molecular evolution, and epigenetic factors derived from the genome assembly of Frankliniella fusca, a thysanopteran phytovirus vector.</title>
        <authorList>
            <person name="Catto M.A."/>
            <person name="Labadie P.E."/>
            <person name="Jacobson A.L."/>
            <person name="Kennedy G.G."/>
            <person name="Srinivasan R."/>
            <person name="Hunt B.G."/>
        </authorList>
    </citation>
    <scope>NUCLEOTIDE SEQUENCE</scope>
    <source>
        <strain evidence="12">PL_HMW_Pooled</strain>
    </source>
</reference>
<dbReference type="Pfam" id="PF02892">
    <property type="entry name" value="zf-BED"/>
    <property type="match status" value="1"/>
</dbReference>
<keyword evidence="8" id="KW-0539">Nucleus</keyword>
<dbReference type="Pfam" id="PF10551">
    <property type="entry name" value="MULE"/>
    <property type="match status" value="1"/>
</dbReference>
<dbReference type="GO" id="GO:0046983">
    <property type="term" value="F:protein dimerization activity"/>
    <property type="evidence" value="ECO:0007669"/>
    <property type="project" value="InterPro"/>
</dbReference>
<evidence type="ECO:0000256" key="7">
    <source>
        <dbReference type="ARBA" id="ARBA00023163"/>
    </source>
</evidence>
<name>A0AAE1HPU9_9NEOP</name>
<dbReference type="PROSITE" id="PS50808">
    <property type="entry name" value="ZF_BED"/>
    <property type="match status" value="1"/>
</dbReference>